<dbReference type="Gene3D" id="1.10.287.3610">
    <property type="match status" value="1"/>
</dbReference>
<evidence type="ECO:0000256" key="4">
    <source>
        <dbReference type="ARBA" id="ARBA00022516"/>
    </source>
</evidence>
<evidence type="ECO:0000313" key="21">
    <source>
        <dbReference type="Proteomes" id="UP001152872"/>
    </source>
</evidence>
<keyword evidence="21" id="KW-1185">Reference proteome</keyword>
<evidence type="ECO:0000256" key="5">
    <source>
        <dbReference type="ARBA" id="ARBA00022679"/>
    </source>
</evidence>
<dbReference type="PANTHER" id="PTHR34299">
    <property type="entry name" value="DIACYLGLYCEROL KINASE"/>
    <property type="match status" value="1"/>
</dbReference>
<dbReference type="AlphaFoldDB" id="A0A9X4MI00"/>
<comment type="subcellular location">
    <subcellularLocation>
        <location evidence="1">Cell membrane</location>
        <topology evidence="1">Multi-pass membrane protein</topology>
    </subcellularLocation>
</comment>
<evidence type="ECO:0000256" key="2">
    <source>
        <dbReference type="ARBA" id="ARBA00005967"/>
    </source>
</evidence>
<keyword evidence="7 17" id="KW-0547">Nucleotide-binding</keyword>
<proteinExistence type="inferred from homology"/>
<evidence type="ECO:0000256" key="1">
    <source>
        <dbReference type="ARBA" id="ARBA00004651"/>
    </source>
</evidence>
<evidence type="ECO:0000256" key="9">
    <source>
        <dbReference type="ARBA" id="ARBA00022840"/>
    </source>
</evidence>
<dbReference type="GO" id="GO:0005886">
    <property type="term" value="C:plasma membrane"/>
    <property type="evidence" value="ECO:0007669"/>
    <property type="project" value="UniProtKB-SubCell"/>
</dbReference>
<keyword evidence="4" id="KW-0444">Lipid biosynthesis</keyword>
<keyword evidence="18" id="KW-0460">Magnesium</keyword>
<dbReference type="Proteomes" id="UP001152872">
    <property type="component" value="Unassembled WGS sequence"/>
</dbReference>
<dbReference type="InterPro" id="IPR036945">
    <property type="entry name" value="DAGK_sf"/>
</dbReference>
<gene>
    <name evidence="20" type="ORF">FEV09_18680</name>
</gene>
<evidence type="ECO:0000256" key="11">
    <source>
        <dbReference type="ARBA" id="ARBA00023098"/>
    </source>
</evidence>
<dbReference type="GO" id="GO:0004143">
    <property type="term" value="F:ATP-dependent diacylglycerol kinase activity"/>
    <property type="evidence" value="ECO:0007669"/>
    <property type="project" value="UniProtKB-EC"/>
</dbReference>
<dbReference type="GO" id="GO:0046872">
    <property type="term" value="F:metal ion binding"/>
    <property type="evidence" value="ECO:0007669"/>
    <property type="project" value="UniProtKB-KW"/>
</dbReference>
<evidence type="ECO:0000256" key="12">
    <source>
        <dbReference type="ARBA" id="ARBA00023136"/>
    </source>
</evidence>
<keyword evidence="11" id="KW-0443">Lipid metabolism</keyword>
<evidence type="ECO:0000256" key="10">
    <source>
        <dbReference type="ARBA" id="ARBA00022989"/>
    </source>
</evidence>
<evidence type="ECO:0000256" key="13">
    <source>
        <dbReference type="ARBA" id="ARBA00023209"/>
    </source>
</evidence>
<feature type="binding site" evidence="17">
    <location>
        <position position="75"/>
    </location>
    <ligand>
        <name>ATP</name>
        <dbReference type="ChEBI" id="CHEBI:30616"/>
    </ligand>
</feature>
<evidence type="ECO:0000256" key="7">
    <source>
        <dbReference type="ARBA" id="ARBA00022741"/>
    </source>
</evidence>
<dbReference type="CDD" id="cd14263">
    <property type="entry name" value="DAGK_IM_like"/>
    <property type="match status" value="1"/>
</dbReference>
<organism evidence="20 21">
    <name type="scientific">Pseudanabaena catenata USMAC16</name>
    <dbReference type="NCBI Taxonomy" id="1855837"/>
    <lineage>
        <taxon>Bacteria</taxon>
        <taxon>Bacillati</taxon>
        <taxon>Cyanobacteriota</taxon>
        <taxon>Cyanophyceae</taxon>
        <taxon>Pseudanabaenales</taxon>
        <taxon>Pseudanabaenaceae</taxon>
        <taxon>Pseudanabaena</taxon>
    </lineage>
</organism>
<reference evidence="20" key="1">
    <citation type="submission" date="2019-05" db="EMBL/GenBank/DDBJ databases">
        <title>Whole genome sequencing of Pseudanabaena catenata USMAC16.</title>
        <authorList>
            <person name="Khan Z."/>
            <person name="Omar W.M."/>
            <person name="Convey P."/>
            <person name="Merican F."/>
            <person name="Najimudin N."/>
        </authorList>
    </citation>
    <scope>NUCLEOTIDE SEQUENCE</scope>
    <source>
        <strain evidence="20">USMAC16</strain>
    </source>
</reference>
<dbReference type="RefSeq" id="WP_009628757.1">
    <property type="nucleotide sequence ID" value="NZ_VBTY01000200.1"/>
</dbReference>
<comment type="caution">
    <text evidence="20">The sequence shown here is derived from an EMBL/GenBank/DDBJ whole genome shotgun (WGS) entry which is preliminary data.</text>
</comment>
<dbReference type="PANTHER" id="PTHR34299:SF1">
    <property type="entry name" value="DIACYLGLYCEROL KINASE"/>
    <property type="match status" value="1"/>
</dbReference>
<feature type="transmembrane region" description="Helical" evidence="19">
    <location>
        <begin position="54"/>
        <end position="74"/>
    </location>
</feature>
<protein>
    <submittedName>
        <fullName evidence="20">Diacylglycerol kinase</fullName>
        <ecNumber evidence="20">2.7.1.107</ecNumber>
    </submittedName>
</protein>
<evidence type="ECO:0000256" key="6">
    <source>
        <dbReference type="ARBA" id="ARBA00022692"/>
    </source>
</evidence>
<dbReference type="Pfam" id="PF01219">
    <property type="entry name" value="DAGK_prokar"/>
    <property type="match status" value="1"/>
</dbReference>
<keyword evidence="10 19" id="KW-1133">Transmembrane helix</keyword>
<keyword evidence="5 20" id="KW-0808">Transferase</keyword>
<sequence>MPKLPKSKYDPIRKLKVIFSGLHFAVSDFSVAYKLVLSVPIFILTFILQQWVDVTLILLATGMMLVAELFNSAIEILCDFVQPQEDRRIGIIKDIAASAAGVSIFVWAATILLESNHLWKLYKLYKS</sequence>
<evidence type="ECO:0000256" key="3">
    <source>
        <dbReference type="ARBA" id="ARBA00022475"/>
    </source>
</evidence>
<keyword evidence="18" id="KW-0479">Metal-binding</keyword>
<keyword evidence="13" id="KW-0594">Phospholipid biosynthesis</keyword>
<feature type="active site" description="Proton acceptor" evidence="15">
    <location>
        <position position="68"/>
    </location>
</feature>
<feature type="transmembrane region" description="Helical" evidence="19">
    <location>
        <begin position="95"/>
        <end position="113"/>
    </location>
</feature>
<keyword evidence="9 17" id="KW-0067">ATP-binding</keyword>
<evidence type="ECO:0000256" key="19">
    <source>
        <dbReference type="SAM" id="Phobius"/>
    </source>
</evidence>
<name>A0A9X4MI00_9CYAN</name>
<evidence type="ECO:0000256" key="17">
    <source>
        <dbReference type="PIRSR" id="PIRSR600829-3"/>
    </source>
</evidence>
<keyword evidence="12 19" id="KW-0472">Membrane</keyword>
<evidence type="ECO:0000256" key="14">
    <source>
        <dbReference type="ARBA" id="ARBA00023264"/>
    </source>
</evidence>
<dbReference type="EMBL" id="VBTY01000200">
    <property type="protein sequence ID" value="MDG3496569.1"/>
    <property type="molecule type" value="Genomic_DNA"/>
</dbReference>
<evidence type="ECO:0000256" key="8">
    <source>
        <dbReference type="ARBA" id="ARBA00022777"/>
    </source>
</evidence>
<keyword evidence="3" id="KW-1003">Cell membrane</keyword>
<feature type="transmembrane region" description="Helical" evidence="19">
    <location>
        <begin position="21"/>
        <end position="48"/>
    </location>
</feature>
<dbReference type="EC" id="2.7.1.107" evidence="20"/>
<evidence type="ECO:0000256" key="18">
    <source>
        <dbReference type="PIRSR" id="PIRSR600829-4"/>
    </source>
</evidence>
<feature type="binding site" evidence="18">
    <location>
        <position position="75"/>
    </location>
    <ligand>
        <name>a divalent metal cation</name>
        <dbReference type="ChEBI" id="CHEBI:60240"/>
    </ligand>
</feature>
<keyword evidence="6 19" id="KW-0812">Transmembrane</keyword>
<dbReference type="GO" id="GO:0008654">
    <property type="term" value="P:phospholipid biosynthetic process"/>
    <property type="evidence" value="ECO:0007669"/>
    <property type="project" value="UniProtKB-KW"/>
</dbReference>
<evidence type="ECO:0000256" key="15">
    <source>
        <dbReference type="PIRSR" id="PIRSR600829-1"/>
    </source>
</evidence>
<evidence type="ECO:0000256" key="16">
    <source>
        <dbReference type="PIRSR" id="PIRSR600829-2"/>
    </source>
</evidence>
<accession>A0A9X4MI00</accession>
<feature type="binding site" evidence="16">
    <location>
        <position position="68"/>
    </location>
    <ligand>
        <name>substrate</name>
    </ligand>
</feature>
<keyword evidence="8 20" id="KW-0418">Kinase</keyword>
<keyword evidence="14" id="KW-1208">Phospholipid metabolism</keyword>
<dbReference type="GO" id="GO:0005524">
    <property type="term" value="F:ATP binding"/>
    <property type="evidence" value="ECO:0007669"/>
    <property type="project" value="UniProtKB-KW"/>
</dbReference>
<feature type="binding site" evidence="17">
    <location>
        <begin position="93"/>
        <end position="94"/>
    </location>
    <ligand>
        <name>ATP</name>
        <dbReference type="ChEBI" id="CHEBI:30616"/>
    </ligand>
</feature>
<evidence type="ECO:0000313" key="20">
    <source>
        <dbReference type="EMBL" id="MDG3496569.1"/>
    </source>
</evidence>
<comment type="similarity">
    <text evidence="2">Belongs to the bacterial diacylglycerol kinase family.</text>
</comment>
<comment type="cofactor">
    <cofactor evidence="18">
        <name>Mg(2+)</name>
        <dbReference type="ChEBI" id="CHEBI:18420"/>
    </cofactor>
    <text evidence="18">Mn(2+), Zn(2+), Cd(2+) and Co(2+) support activity to lesser extents.</text>
</comment>
<dbReference type="InterPro" id="IPR000829">
    <property type="entry name" value="DAGK"/>
</dbReference>